<organism evidence="9 10">
    <name type="scientific">Aquimarina muelleri</name>
    <dbReference type="NCBI Taxonomy" id="279356"/>
    <lineage>
        <taxon>Bacteria</taxon>
        <taxon>Pseudomonadati</taxon>
        <taxon>Bacteroidota</taxon>
        <taxon>Flavobacteriia</taxon>
        <taxon>Flavobacteriales</taxon>
        <taxon>Flavobacteriaceae</taxon>
        <taxon>Aquimarina</taxon>
    </lineage>
</organism>
<comment type="subcellular location">
    <subcellularLocation>
        <location evidence="1">Cell membrane</location>
        <topology evidence="1">Multi-pass membrane protein</topology>
    </subcellularLocation>
    <subcellularLocation>
        <location evidence="8">Membrane</location>
        <topology evidence="8">Multi-pass membrane protein</topology>
    </subcellularLocation>
</comment>
<dbReference type="PANTHER" id="PTHR46494:SF1">
    <property type="entry name" value="CORA FAMILY METAL ION TRANSPORTER (EUROFUNG)"/>
    <property type="match status" value="1"/>
</dbReference>
<dbReference type="InterPro" id="IPR045863">
    <property type="entry name" value="CorA_TM1_TM2"/>
</dbReference>
<keyword evidence="10" id="KW-1185">Reference proteome</keyword>
<evidence type="ECO:0000256" key="8">
    <source>
        <dbReference type="RuleBase" id="RU362010"/>
    </source>
</evidence>
<feature type="transmembrane region" description="Helical" evidence="8">
    <location>
        <begin position="297"/>
        <end position="317"/>
    </location>
</feature>
<dbReference type="PANTHER" id="PTHR46494">
    <property type="entry name" value="CORA FAMILY METAL ION TRANSPORTER (EUROFUNG)"/>
    <property type="match status" value="1"/>
</dbReference>
<dbReference type="NCBIfam" id="TIGR00383">
    <property type="entry name" value="corA"/>
    <property type="match status" value="1"/>
</dbReference>
<dbReference type="Gene3D" id="3.30.460.20">
    <property type="entry name" value="CorA soluble domain-like"/>
    <property type="match status" value="1"/>
</dbReference>
<keyword evidence="8" id="KW-0406">Ion transport</keyword>
<comment type="function">
    <text evidence="8">Mediates influx of magnesium ions.</text>
</comment>
<dbReference type="GO" id="GO:0050897">
    <property type="term" value="F:cobalt ion binding"/>
    <property type="evidence" value="ECO:0007669"/>
    <property type="project" value="TreeGrafter"/>
</dbReference>
<dbReference type="GO" id="GO:0000287">
    <property type="term" value="F:magnesium ion binding"/>
    <property type="evidence" value="ECO:0007669"/>
    <property type="project" value="TreeGrafter"/>
</dbReference>
<evidence type="ECO:0000256" key="5">
    <source>
        <dbReference type="ARBA" id="ARBA00022692"/>
    </source>
</evidence>
<dbReference type="AlphaFoldDB" id="A0A918N3N4"/>
<proteinExistence type="inferred from homology"/>
<keyword evidence="8" id="KW-0460">Magnesium</keyword>
<dbReference type="Gene3D" id="1.20.58.340">
    <property type="entry name" value="Magnesium transport protein CorA, transmembrane region"/>
    <property type="match status" value="2"/>
</dbReference>
<dbReference type="Proteomes" id="UP000601108">
    <property type="component" value="Unassembled WGS sequence"/>
</dbReference>
<keyword evidence="4 8" id="KW-1003">Cell membrane</keyword>
<keyword evidence="3 8" id="KW-0813">Transport</keyword>
<protein>
    <recommendedName>
        <fullName evidence="8">Magnesium transport protein CorA</fullName>
    </recommendedName>
</protein>
<accession>A0A918N3N4</accession>
<dbReference type="GO" id="GO:0015087">
    <property type="term" value="F:cobalt ion transmembrane transporter activity"/>
    <property type="evidence" value="ECO:0007669"/>
    <property type="project" value="UniProtKB-UniRule"/>
</dbReference>
<keyword evidence="6 8" id="KW-1133">Transmembrane helix</keyword>
<dbReference type="Pfam" id="PF01544">
    <property type="entry name" value="CorA"/>
    <property type="match status" value="1"/>
</dbReference>
<feature type="transmembrane region" description="Helical" evidence="8">
    <location>
        <begin position="329"/>
        <end position="349"/>
    </location>
</feature>
<name>A0A918N3N4_9FLAO</name>
<evidence type="ECO:0000256" key="1">
    <source>
        <dbReference type="ARBA" id="ARBA00004651"/>
    </source>
</evidence>
<evidence type="ECO:0000256" key="7">
    <source>
        <dbReference type="ARBA" id="ARBA00023136"/>
    </source>
</evidence>
<dbReference type="SUPFAM" id="SSF144083">
    <property type="entry name" value="Magnesium transport protein CorA, transmembrane region"/>
    <property type="match status" value="1"/>
</dbReference>
<reference evidence="9 10" key="1">
    <citation type="journal article" date="2014" name="Int. J. Syst. Evol. Microbiol.">
        <title>Complete genome sequence of Corynebacterium casei LMG S-19264T (=DSM 44701T), isolated from a smear-ripened cheese.</title>
        <authorList>
            <consortium name="US DOE Joint Genome Institute (JGI-PGF)"/>
            <person name="Walter F."/>
            <person name="Albersmeier A."/>
            <person name="Kalinowski J."/>
            <person name="Ruckert C."/>
        </authorList>
    </citation>
    <scope>NUCLEOTIDE SEQUENCE [LARGE SCALE GENOMIC DNA]</scope>
    <source>
        <strain evidence="9 10">KCTC 12285</strain>
    </source>
</reference>
<dbReference type="GO" id="GO:0015095">
    <property type="term" value="F:magnesium ion transmembrane transporter activity"/>
    <property type="evidence" value="ECO:0007669"/>
    <property type="project" value="UniProtKB-UniRule"/>
</dbReference>
<keyword evidence="7 8" id="KW-0472">Membrane</keyword>
<comment type="caution">
    <text evidence="9">The sequence shown here is derived from an EMBL/GenBank/DDBJ whole genome shotgun (WGS) entry which is preliminary data.</text>
</comment>
<dbReference type="SUPFAM" id="SSF143865">
    <property type="entry name" value="CorA soluble domain-like"/>
    <property type="match status" value="1"/>
</dbReference>
<dbReference type="CDD" id="cd12828">
    <property type="entry name" value="TmCorA-like_1"/>
    <property type="match status" value="1"/>
</dbReference>
<sequence length="355" mass="41716">MKNTASSPAEKQFGLAPGTVVYTGDKTSGDLYIEVFDYSEDFFEEKELNSIEEAFKYSDSEPITWINVNGLNHTEAIEKIGEHYDLHPLILEDIANTDQRPKIDEYEKYLFVVLKMLYFDKDEKLCIEHISFVLGNTYVISFQESDGDVFDSIRNRIRLGKGRVRSMGSDYLLYALMDAAVDNYFNLIEAMGDKIEELEDNLFEEKPNDDITYDIQSLKREVLKIRRAVFPLREVVNRIEKSEHHLITEKTQFYLRDLYDHIIQVSENIEIYREMTWGLMDMYMTTISNKMNEVMKVLTIMASIFIPLTFLAGIYGMNFENIPELKFKYGYHILWGIMIAVFIGLLYYFKRKKWL</sequence>
<evidence type="ECO:0000256" key="6">
    <source>
        <dbReference type="ARBA" id="ARBA00022989"/>
    </source>
</evidence>
<dbReference type="InterPro" id="IPR045861">
    <property type="entry name" value="CorA_cytoplasmic_dom"/>
</dbReference>
<keyword evidence="5 8" id="KW-0812">Transmembrane</keyword>
<evidence type="ECO:0000256" key="3">
    <source>
        <dbReference type="ARBA" id="ARBA00022448"/>
    </source>
</evidence>
<evidence type="ECO:0000256" key="2">
    <source>
        <dbReference type="ARBA" id="ARBA00009765"/>
    </source>
</evidence>
<dbReference type="InterPro" id="IPR002523">
    <property type="entry name" value="MgTranspt_CorA/ZnTranspt_ZntB"/>
</dbReference>
<dbReference type="FunFam" id="1.20.58.340:FF:000012">
    <property type="entry name" value="Magnesium transport protein CorA"/>
    <property type="match status" value="1"/>
</dbReference>
<evidence type="ECO:0000256" key="4">
    <source>
        <dbReference type="ARBA" id="ARBA00022475"/>
    </source>
</evidence>
<comment type="similarity">
    <text evidence="2 8">Belongs to the CorA metal ion transporter (MIT) (TC 1.A.35) family.</text>
</comment>
<evidence type="ECO:0000313" key="10">
    <source>
        <dbReference type="Proteomes" id="UP000601108"/>
    </source>
</evidence>
<gene>
    <name evidence="8 9" type="primary">corA</name>
    <name evidence="9" type="ORF">GCM10007384_16320</name>
</gene>
<dbReference type="EMBL" id="BMWS01000008">
    <property type="protein sequence ID" value="GGX15379.1"/>
    <property type="molecule type" value="Genomic_DNA"/>
</dbReference>
<dbReference type="GO" id="GO:0005886">
    <property type="term" value="C:plasma membrane"/>
    <property type="evidence" value="ECO:0007669"/>
    <property type="project" value="UniProtKB-SubCell"/>
</dbReference>
<dbReference type="InterPro" id="IPR004488">
    <property type="entry name" value="Mg/Co-transport_prot_CorA"/>
</dbReference>
<evidence type="ECO:0000313" key="9">
    <source>
        <dbReference type="EMBL" id="GGX15379.1"/>
    </source>
</evidence>
<dbReference type="RefSeq" id="WP_027411683.1">
    <property type="nucleotide sequence ID" value="NZ_BMWS01000008.1"/>
</dbReference>